<proteinExistence type="predicted"/>
<gene>
    <name evidence="2" type="ORF">EXIGLDRAFT_755134</name>
</gene>
<reference evidence="2 3" key="1">
    <citation type="journal article" date="2016" name="Mol. Biol. Evol.">
        <title>Comparative Genomics of Early-Diverging Mushroom-Forming Fungi Provides Insights into the Origins of Lignocellulose Decay Capabilities.</title>
        <authorList>
            <person name="Nagy L.G."/>
            <person name="Riley R."/>
            <person name="Tritt A."/>
            <person name="Adam C."/>
            <person name="Daum C."/>
            <person name="Floudas D."/>
            <person name="Sun H."/>
            <person name="Yadav J.S."/>
            <person name="Pangilinan J."/>
            <person name="Larsson K.H."/>
            <person name="Matsuura K."/>
            <person name="Barry K."/>
            <person name="Labutti K."/>
            <person name="Kuo R."/>
            <person name="Ohm R.A."/>
            <person name="Bhattacharya S.S."/>
            <person name="Shirouzu T."/>
            <person name="Yoshinaga Y."/>
            <person name="Martin F.M."/>
            <person name="Grigoriev I.V."/>
            <person name="Hibbett D.S."/>
        </authorList>
    </citation>
    <scope>NUCLEOTIDE SEQUENCE [LARGE SCALE GENOMIC DNA]</scope>
    <source>
        <strain evidence="2 3">HHB12029</strain>
    </source>
</reference>
<dbReference type="Proteomes" id="UP000077266">
    <property type="component" value="Unassembled WGS sequence"/>
</dbReference>
<dbReference type="STRING" id="1314781.A0A165CBI7"/>
<feature type="domain" description="F-box" evidence="1">
    <location>
        <begin position="12"/>
        <end position="59"/>
    </location>
</feature>
<organism evidence="2 3">
    <name type="scientific">Exidia glandulosa HHB12029</name>
    <dbReference type="NCBI Taxonomy" id="1314781"/>
    <lineage>
        <taxon>Eukaryota</taxon>
        <taxon>Fungi</taxon>
        <taxon>Dikarya</taxon>
        <taxon>Basidiomycota</taxon>
        <taxon>Agaricomycotina</taxon>
        <taxon>Agaricomycetes</taxon>
        <taxon>Auriculariales</taxon>
        <taxon>Exidiaceae</taxon>
        <taxon>Exidia</taxon>
    </lineage>
</organism>
<dbReference type="OrthoDB" id="2884925at2759"/>
<dbReference type="EMBL" id="KV426342">
    <property type="protein sequence ID" value="KZV82170.1"/>
    <property type="molecule type" value="Genomic_DNA"/>
</dbReference>
<dbReference type="InterPro" id="IPR036047">
    <property type="entry name" value="F-box-like_dom_sf"/>
</dbReference>
<dbReference type="SMART" id="SM00256">
    <property type="entry name" value="FBOX"/>
    <property type="match status" value="1"/>
</dbReference>
<evidence type="ECO:0000259" key="1">
    <source>
        <dbReference type="PROSITE" id="PS50181"/>
    </source>
</evidence>
<sequence>MAADWKAVFNARALPNMLAPETLCDVFAQLDFRNLVVASRVCRRWRNVALGDASLWTNISIVQRTMPKHEFLSHILARTKGALVDVAVEFRHGEWPMLLEKCITAHMPHIRRLKLVANSQHFRWPEVWSALKVPAPELLSLTLDGVRAGYIPSELFRGSAPRLREVCLGGLVMGHSCPAFRTVQILSGTFALEDHSAVQVFPSLTRLVYPLPDYPSLPPLTAFVGQIHTFEFGSAGSALKADMRHRLTVDIAQAIPRIVAINASTEQLRFLLITFGQPSSLDISLDPGTKRLDMILQRGQRELRLLSLSMQSAGKLIADFPILNSLGSASFSEFAVPPFGPSTVLVAPDLHTVVVRVSTRRVSAGRASVLTADESLSGSMLRTPGLYKLILLADARDGYLRVVETTAVETFLSIRLGIGQVDELVLDGVVLDRGTATVATMVKRIIALPGA</sequence>
<protein>
    <recommendedName>
        <fullName evidence="1">F-box domain-containing protein</fullName>
    </recommendedName>
</protein>
<dbReference type="InParanoid" id="A0A165CBI7"/>
<evidence type="ECO:0000313" key="3">
    <source>
        <dbReference type="Proteomes" id="UP000077266"/>
    </source>
</evidence>
<dbReference type="PROSITE" id="PS50181">
    <property type="entry name" value="FBOX"/>
    <property type="match status" value="1"/>
</dbReference>
<dbReference type="AlphaFoldDB" id="A0A165CBI7"/>
<evidence type="ECO:0000313" key="2">
    <source>
        <dbReference type="EMBL" id="KZV82170.1"/>
    </source>
</evidence>
<accession>A0A165CBI7</accession>
<name>A0A165CBI7_EXIGL</name>
<dbReference type="SUPFAM" id="SSF81383">
    <property type="entry name" value="F-box domain"/>
    <property type="match status" value="1"/>
</dbReference>
<keyword evidence="3" id="KW-1185">Reference proteome</keyword>
<dbReference type="Pfam" id="PF12937">
    <property type="entry name" value="F-box-like"/>
    <property type="match status" value="1"/>
</dbReference>
<dbReference type="InterPro" id="IPR001810">
    <property type="entry name" value="F-box_dom"/>
</dbReference>
<dbReference type="Gene3D" id="1.20.1280.50">
    <property type="match status" value="1"/>
</dbReference>